<name>A0A099EYH5_9RHOB</name>
<dbReference type="OrthoDB" id="122670at2"/>
<protein>
    <recommendedName>
        <fullName evidence="3">DUF4160 domain-containing protein</fullName>
    </recommendedName>
</protein>
<reference evidence="1 2" key="2">
    <citation type="submission" date="2014-10" db="EMBL/GenBank/DDBJ databases">
        <title>Paracoccus sanguinis sp. nov., isolated from clinical specimens of New York State patients.</title>
        <authorList>
            <person name="Mingle L.A."/>
            <person name="Cole J.A."/>
            <person name="Lapierre P."/>
            <person name="Musser K.A."/>
        </authorList>
    </citation>
    <scope>NUCLEOTIDE SEQUENCE [LARGE SCALE GENOMIC DNA]</scope>
    <source>
        <strain evidence="1 2">HAMBI 3106</strain>
    </source>
</reference>
<dbReference type="InterPro" id="IPR025427">
    <property type="entry name" value="DUF4160"/>
</dbReference>
<sequence>MPTVLRLNALRVVIYPADHRPAHVHVWGQGGEAVFILNCPDGPPELREAYGFTTKDVRRIETDLGPHITALCSEWSAIHGDY</sequence>
<accession>A0A099EYH5</accession>
<comment type="caution">
    <text evidence="1">The sequence shown here is derived from an EMBL/GenBank/DDBJ whole genome shotgun (WGS) entry which is preliminary data.</text>
</comment>
<proteinExistence type="predicted"/>
<evidence type="ECO:0000313" key="1">
    <source>
        <dbReference type="EMBL" id="KGJ03006.1"/>
    </source>
</evidence>
<evidence type="ECO:0008006" key="3">
    <source>
        <dbReference type="Google" id="ProtNLM"/>
    </source>
</evidence>
<gene>
    <name evidence="1" type="ORF">IC63_13900</name>
</gene>
<keyword evidence="2" id="KW-1185">Reference proteome</keyword>
<dbReference type="RefSeq" id="WP_036711231.1">
    <property type="nucleotide sequence ID" value="NZ_JRKS01000058.1"/>
</dbReference>
<organism evidence="1 2">
    <name type="scientific">Paracoccus sphaerophysae</name>
    <dbReference type="NCBI Taxonomy" id="690417"/>
    <lineage>
        <taxon>Bacteria</taxon>
        <taxon>Pseudomonadati</taxon>
        <taxon>Pseudomonadota</taxon>
        <taxon>Alphaproteobacteria</taxon>
        <taxon>Rhodobacterales</taxon>
        <taxon>Paracoccaceae</taxon>
        <taxon>Paracoccus</taxon>
    </lineage>
</organism>
<reference evidence="1 2" key="1">
    <citation type="submission" date="2014-09" db="EMBL/GenBank/DDBJ databases">
        <authorList>
            <person name="McGinnis J.M."/>
            <person name="Wolfgang W.J."/>
        </authorList>
    </citation>
    <scope>NUCLEOTIDE SEQUENCE [LARGE SCALE GENOMIC DNA]</scope>
    <source>
        <strain evidence="1 2">HAMBI 3106</strain>
    </source>
</reference>
<dbReference type="AlphaFoldDB" id="A0A099EYH5"/>
<evidence type="ECO:0000313" key="2">
    <source>
        <dbReference type="Proteomes" id="UP000029917"/>
    </source>
</evidence>
<dbReference type="EMBL" id="JRKS01000058">
    <property type="protein sequence ID" value="KGJ03006.1"/>
    <property type="molecule type" value="Genomic_DNA"/>
</dbReference>
<dbReference type="Pfam" id="PF13711">
    <property type="entry name" value="DUF4160"/>
    <property type="match status" value="1"/>
</dbReference>
<dbReference type="Proteomes" id="UP000029917">
    <property type="component" value="Unassembled WGS sequence"/>
</dbReference>